<dbReference type="Gene3D" id="3.30.710.10">
    <property type="entry name" value="Potassium Channel Kv1.1, Chain A"/>
    <property type="match status" value="1"/>
</dbReference>
<evidence type="ECO:0000313" key="2">
    <source>
        <dbReference type="Proteomes" id="UP000629468"/>
    </source>
</evidence>
<evidence type="ECO:0000313" key="1">
    <source>
        <dbReference type="EMBL" id="KAF7782845.1"/>
    </source>
</evidence>
<comment type="caution">
    <text evidence="1">The sequence shown here is derived from an EMBL/GenBank/DDBJ whole genome shotgun (WGS) entry which is preliminary data.</text>
</comment>
<evidence type="ECO:0008006" key="3">
    <source>
        <dbReference type="Google" id="ProtNLM"/>
    </source>
</evidence>
<protein>
    <recommendedName>
        <fullName evidence="3">BTB domain-containing protein</fullName>
    </recommendedName>
</protein>
<name>A0A8H7F8X4_AGABI</name>
<gene>
    <name evidence="1" type="ORF">Agabi119p4_2221</name>
</gene>
<organism evidence="1 2">
    <name type="scientific">Agaricus bisporus var. burnettii</name>
    <dbReference type="NCBI Taxonomy" id="192524"/>
    <lineage>
        <taxon>Eukaryota</taxon>
        <taxon>Fungi</taxon>
        <taxon>Dikarya</taxon>
        <taxon>Basidiomycota</taxon>
        <taxon>Agaricomycotina</taxon>
        <taxon>Agaricomycetes</taxon>
        <taxon>Agaricomycetidae</taxon>
        <taxon>Agaricales</taxon>
        <taxon>Agaricineae</taxon>
        <taxon>Agaricaceae</taxon>
        <taxon>Agaricus</taxon>
    </lineage>
</organism>
<sequence>MTETQRDPNFYFSFRTFQVEDTLFRVPRHLFLMPKADIKPVRQGTDNEDDLVELGEEIKKDDFLQLLRAVYPRHYNEPEDLSSHQWQTVLRLSKLFQLDEVRQKAARNLKNIFFDGDLVEALLCAKENKLEDWIEPLVDKIVSQERELSDEESERVGTKIAMKIARAQGAAEAKKKRRVGNR</sequence>
<accession>A0A8H7F8X4</accession>
<reference evidence="1 2" key="1">
    <citation type="journal article" name="Sci. Rep.">
        <title>Telomere-to-telomere assembled and centromere annotated genomes of the two main subspecies of the button mushroom Agaricus bisporus reveal especially polymorphic chromosome ends.</title>
        <authorList>
            <person name="Sonnenberg A.S.M."/>
            <person name="Sedaghat-Telgerd N."/>
            <person name="Lavrijssen B."/>
            <person name="Ohm R.A."/>
            <person name="Hendrickx P.M."/>
            <person name="Scholtmeijer K."/>
            <person name="Baars J.J.P."/>
            <person name="van Peer A."/>
        </authorList>
    </citation>
    <scope>NUCLEOTIDE SEQUENCE [LARGE SCALE GENOMIC DNA]</scope>
    <source>
        <strain evidence="1 2">H119_p4</strain>
    </source>
</reference>
<dbReference type="AlphaFoldDB" id="A0A8H7F8X4"/>
<dbReference type="EMBL" id="JABXXO010000003">
    <property type="protein sequence ID" value="KAF7782845.1"/>
    <property type="molecule type" value="Genomic_DNA"/>
</dbReference>
<dbReference type="InterPro" id="IPR011333">
    <property type="entry name" value="SKP1/BTB/POZ_sf"/>
</dbReference>
<dbReference type="Proteomes" id="UP000629468">
    <property type="component" value="Unassembled WGS sequence"/>
</dbReference>
<proteinExistence type="predicted"/>